<feature type="transmembrane region" description="Helical" evidence="2">
    <location>
        <begin position="237"/>
        <end position="256"/>
    </location>
</feature>
<dbReference type="EMBL" id="BOOO01000022">
    <property type="protein sequence ID" value="GII31016.1"/>
    <property type="molecule type" value="Genomic_DNA"/>
</dbReference>
<dbReference type="Proteomes" id="UP000650628">
    <property type="component" value="Unassembled WGS sequence"/>
</dbReference>
<feature type="transmembrane region" description="Helical" evidence="2">
    <location>
        <begin position="328"/>
        <end position="346"/>
    </location>
</feature>
<dbReference type="Pfam" id="PF01757">
    <property type="entry name" value="Acyl_transf_3"/>
    <property type="match status" value="1"/>
</dbReference>
<feature type="transmembrane region" description="Helical" evidence="2">
    <location>
        <begin position="73"/>
        <end position="92"/>
    </location>
</feature>
<feature type="transmembrane region" description="Helical" evidence="2">
    <location>
        <begin position="296"/>
        <end position="316"/>
    </location>
</feature>
<feature type="domain" description="SGNH" evidence="4">
    <location>
        <begin position="478"/>
        <end position="709"/>
    </location>
</feature>
<dbReference type="GO" id="GO:0009103">
    <property type="term" value="P:lipopolysaccharide biosynthetic process"/>
    <property type="evidence" value="ECO:0007669"/>
    <property type="project" value="TreeGrafter"/>
</dbReference>
<evidence type="ECO:0000259" key="3">
    <source>
        <dbReference type="Pfam" id="PF01757"/>
    </source>
</evidence>
<keyword evidence="2" id="KW-1133">Transmembrane helix</keyword>
<evidence type="ECO:0000313" key="6">
    <source>
        <dbReference type="Proteomes" id="UP000650628"/>
    </source>
</evidence>
<feature type="compositionally biased region" description="Polar residues" evidence="1">
    <location>
        <begin position="11"/>
        <end position="38"/>
    </location>
</feature>
<keyword evidence="6" id="KW-1185">Reference proteome</keyword>
<dbReference type="AlphaFoldDB" id="A0A8J3TRM9"/>
<organism evidence="5 6">
    <name type="scientific">Planotetraspora mira</name>
    <dbReference type="NCBI Taxonomy" id="58121"/>
    <lineage>
        <taxon>Bacteria</taxon>
        <taxon>Bacillati</taxon>
        <taxon>Actinomycetota</taxon>
        <taxon>Actinomycetes</taxon>
        <taxon>Streptosporangiales</taxon>
        <taxon>Streptosporangiaceae</taxon>
        <taxon>Planotetraspora</taxon>
    </lineage>
</organism>
<feature type="transmembrane region" description="Helical" evidence="2">
    <location>
        <begin position="397"/>
        <end position="420"/>
    </location>
</feature>
<accession>A0A8J3TRM9</accession>
<evidence type="ECO:0000259" key="4">
    <source>
        <dbReference type="Pfam" id="PF19040"/>
    </source>
</evidence>
<keyword evidence="2" id="KW-0472">Membrane</keyword>
<feature type="transmembrane region" description="Helical" evidence="2">
    <location>
        <begin position="210"/>
        <end position="231"/>
    </location>
</feature>
<feature type="transmembrane region" description="Helical" evidence="2">
    <location>
        <begin position="113"/>
        <end position="132"/>
    </location>
</feature>
<dbReference type="InterPro" id="IPR050879">
    <property type="entry name" value="Acyltransferase_3"/>
</dbReference>
<feature type="compositionally biased region" description="Pro residues" evidence="1">
    <location>
        <begin position="1"/>
        <end position="10"/>
    </location>
</feature>
<dbReference type="InterPro" id="IPR002656">
    <property type="entry name" value="Acyl_transf_3_dom"/>
</dbReference>
<dbReference type="PANTHER" id="PTHR23028:SF53">
    <property type="entry name" value="ACYL_TRANSF_3 DOMAIN-CONTAINING PROTEIN"/>
    <property type="match status" value="1"/>
</dbReference>
<sequence length="731" mass="77271">MSVSEFPPPVTSQASLATATDAPSSQHRGSAQNGASSGETRRQRGDIEGLRAIAVTLVVLYHAGVSFLPGGYVGVDVFLVISGFLITSQLVSELERTGSVSLTRFYARRAKRLLPAVAVVLIVTAALTRIFIPKTQWEAVGGDIVGSALYVVNWRFAARSVDYLAEGTAPSPVQHFWSLAVEEQYYVVWPLLIILAALLARMLSRRAKPIVWTLLLLVAVPSIVYSVIETAHSPESAFFVTPTRVWELAIGAGLALSVSQCAKLPRMWAIVIGWAGVACIAASALVFSGATAWPGYHAALPTLGTAAVIAAGCSVVRGGPELLLGTAPFRWIGGLSYSLYLWHWPLLVAATAYWSGTLTVGHGLLVALVAVVPAWLTHRLIENPLRYSAAISNSPRLALSLGANFTFVGVVAGMAILLGVSSSTAVAGGPARQAPGAAVLAADPRDDPAGAPADHVEYMVPDPLQATKDLPDVYANGCHQNADDAKVLSCTYGNPKSKIRVAAAGDSKIAQWLPALQLLATQNNWRLTVFTKSGCTLTSAQMMKADGTKQPYTSCTEWNSRLLPYLINTEKPDYVFTSQLASSAIDAAGQVTPEAMVAGLRKSWSALTRAGMRVIVLADNPDPGMEVYECVAKNPDHLSACAFDRDKAHSGAPVQKKAAAGMARVSFIDLHDAICPTARCSAVIGNVLVYRQGSHLTATYVKTLTPRLAKALPKAGLRAKFDAAAATGPTG</sequence>
<dbReference type="GO" id="GO:0016020">
    <property type="term" value="C:membrane"/>
    <property type="evidence" value="ECO:0007669"/>
    <property type="project" value="TreeGrafter"/>
</dbReference>
<feature type="region of interest" description="Disordered" evidence="1">
    <location>
        <begin position="1"/>
        <end position="42"/>
    </location>
</feature>
<evidence type="ECO:0000256" key="2">
    <source>
        <dbReference type="SAM" id="Phobius"/>
    </source>
</evidence>
<protein>
    <submittedName>
        <fullName evidence="5">Acyltransferase</fullName>
    </submittedName>
</protein>
<name>A0A8J3TRM9_9ACTN</name>
<keyword evidence="2" id="KW-0812">Transmembrane</keyword>
<dbReference type="GO" id="GO:0016747">
    <property type="term" value="F:acyltransferase activity, transferring groups other than amino-acyl groups"/>
    <property type="evidence" value="ECO:0007669"/>
    <property type="project" value="InterPro"/>
</dbReference>
<evidence type="ECO:0000313" key="5">
    <source>
        <dbReference type="EMBL" id="GII31016.1"/>
    </source>
</evidence>
<comment type="caution">
    <text evidence="5">The sequence shown here is derived from an EMBL/GenBank/DDBJ whole genome shotgun (WGS) entry which is preliminary data.</text>
</comment>
<proteinExistence type="predicted"/>
<gene>
    <name evidence="5" type="ORF">Pmi06nite_44580</name>
</gene>
<dbReference type="Pfam" id="PF19040">
    <property type="entry name" value="SGNH"/>
    <property type="match status" value="1"/>
</dbReference>
<dbReference type="PANTHER" id="PTHR23028">
    <property type="entry name" value="ACETYLTRANSFERASE"/>
    <property type="match status" value="1"/>
</dbReference>
<feature type="transmembrane region" description="Helical" evidence="2">
    <location>
        <begin position="185"/>
        <end position="203"/>
    </location>
</feature>
<evidence type="ECO:0000256" key="1">
    <source>
        <dbReference type="SAM" id="MobiDB-lite"/>
    </source>
</evidence>
<feature type="domain" description="Acyltransferase 3" evidence="3">
    <location>
        <begin position="46"/>
        <end position="378"/>
    </location>
</feature>
<reference evidence="5 6" key="1">
    <citation type="submission" date="2021-01" db="EMBL/GenBank/DDBJ databases">
        <title>Whole genome shotgun sequence of Planotetraspora mira NBRC 15435.</title>
        <authorList>
            <person name="Komaki H."/>
            <person name="Tamura T."/>
        </authorList>
    </citation>
    <scope>NUCLEOTIDE SEQUENCE [LARGE SCALE GENOMIC DNA]</scope>
    <source>
        <strain evidence="5 6">NBRC 15435</strain>
    </source>
</reference>
<feature type="transmembrane region" description="Helical" evidence="2">
    <location>
        <begin position="352"/>
        <end position="376"/>
    </location>
</feature>
<keyword evidence="5" id="KW-0012">Acyltransferase</keyword>
<feature type="transmembrane region" description="Helical" evidence="2">
    <location>
        <begin position="268"/>
        <end position="290"/>
    </location>
</feature>
<dbReference type="InterPro" id="IPR043968">
    <property type="entry name" value="SGNH"/>
</dbReference>
<keyword evidence="5" id="KW-0808">Transferase</keyword>